<comment type="caution">
    <text evidence="4">The sequence shown here is derived from an EMBL/GenBank/DDBJ whole genome shotgun (WGS) entry which is preliminary data.</text>
</comment>
<accession>A0A7W4W7A7</accession>
<dbReference type="EMBL" id="JACHWY010000003">
    <property type="protein sequence ID" value="MBB3048239.1"/>
    <property type="molecule type" value="Genomic_DNA"/>
</dbReference>
<proteinExistence type="inferred from homology"/>
<organism evidence="4 5">
    <name type="scientific">Litorivivens lipolytica</name>
    <dbReference type="NCBI Taxonomy" id="1524264"/>
    <lineage>
        <taxon>Bacteria</taxon>
        <taxon>Pseudomonadati</taxon>
        <taxon>Pseudomonadota</taxon>
        <taxon>Gammaproteobacteria</taxon>
        <taxon>Litorivivens</taxon>
    </lineage>
</organism>
<dbReference type="PANTHER" id="PTHR44196">
    <property type="entry name" value="DEHYDROGENASE/REDUCTASE SDR FAMILY MEMBER 7B"/>
    <property type="match status" value="1"/>
</dbReference>
<name>A0A7W4W7A7_9GAMM</name>
<dbReference type="CDD" id="cd05233">
    <property type="entry name" value="SDR_c"/>
    <property type="match status" value="1"/>
</dbReference>
<dbReference type="SUPFAM" id="SSF51735">
    <property type="entry name" value="NAD(P)-binding Rossmann-fold domains"/>
    <property type="match status" value="1"/>
</dbReference>
<reference evidence="4 5" key="1">
    <citation type="submission" date="2020-08" db="EMBL/GenBank/DDBJ databases">
        <title>Genomic Encyclopedia of Type Strains, Phase III (KMG-III): the genomes of soil and plant-associated and newly described type strains.</title>
        <authorList>
            <person name="Whitman W."/>
        </authorList>
    </citation>
    <scope>NUCLEOTIDE SEQUENCE [LARGE SCALE GENOMIC DNA]</scope>
    <source>
        <strain evidence="4 5">CECT 8654</strain>
    </source>
</reference>
<dbReference type="PIRSF" id="PIRSF000126">
    <property type="entry name" value="11-beta-HSD1"/>
    <property type="match status" value="1"/>
</dbReference>
<evidence type="ECO:0000256" key="1">
    <source>
        <dbReference type="ARBA" id="ARBA00006484"/>
    </source>
</evidence>
<dbReference type="AlphaFoldDB" id="A0A7W4W7A7"/>
<dbReference type="Proteomes" id="UP000537130">
    <property type="component" value="Unassembled WGS sequence"/>
</dbReference>
<dbReference type="GO" id="GO:0016491">
    <property type="term" value="F:oxidoreductase activity"/>
    <property type="evidence" value="ECO:0007669"/>
    <property type="project" value="UniProtKB-KW"/>
</dbReference>
<sequence>MSATKTALVTGASSGIGRAFAVALAEQGYQVIAVARRVERLQALLDSLPQHEAGHQMQVADLANPTDLQSLLSRFDQQHINLLINNAGASILEPFHESELSTQQNLLNLNCGATVTLAHRFLQQAEAGDTLINVASIVSFLPTPAQPMYSASKAFLAAFSECLWEEQRHRGVYVMGLCPGITRTEFIEQATRGEANGDNLPASLVQSPEAVVKEALVALKKRRHAIVVTGRSNRMMMQLPRLLSRHRLLKVLAKLGDPEAAL</sequence>
<comment type="similarity">
    <text evidence="1 3">Belongs to the short-chain dehydrogenases/reductases (SDR) family.</text>
</comment>
<dbReference type="Gene3D" id="3.40.50.720">
    <property type="entry name" value="NAD(P)-binding Rossmann-like Domain"/>
    <property type="match status" value="1"/>
</dbReference>
<protein>
    <recommendedName>
        <fullName evidence="6">Oxidoreductase</fullName>
    </recommendedName>
</protein>
<evidence type="ECO:0000313" key="5">
    <source>
        <dbReference type="Proteomes" id="UP000537130"/>
    </source>
</evidence>
<evidence type="ECO:0000256" key="2">
    <source>
        <dbReference type="ARBA" id="ARBA00023002"/>
    </source>
</evidence>
<keyword evidence="5" id="KW-1185">Reference proteome</keyword>
<dbReference type="GO" id="GO:0016020">
    <property type="term" value="C:membrane"/>
    <property type="evidence" value="ECO:0007669"/>
    <property type="project" value="TreeGrafter"/>
</dbReference>
<dbReference type="PRINTS" id="PR00081">
    <property type="entry name" value="GDHRDH"/>
</dbReference>
<dbReference type="Pfam" id="PF00106">
    <property type="entry name" value="adh_short"/>
    <property type="match status" value="1"/>
</dbReference>
<dbReference type="RefSeq" id="WP_183411034.1">
    <property type="nucleotide sequence ID" value="NZ_JACHWY010000003.1"/>
</dbReference>
<keyword evidence="2" id="KW-0560">Oxidoreductase</keyword>
<evidence type="ECO:0000256" key="3">
    <source>
        <dbReference type="RuleBase" id="RU000363"/>
    </source>
</evidence>
<evidence type="ECO:0000313" key="4">
    <source>
        <dbReference type="EMBL" id="MBB3048239.1"/>
    </source>
</evidence>
<dbReference type="PRINTS" id="PR00080">
    <property type="entry name" value="SDRFAMILY"/>
</dbReference>
<gene>
    <name evidence="4" type="ORF">FHR99_002513</name>
</gene>
<dbReference type="PANTHER" id="PTHR44196:SF2">
    <property type="entry name" value="SHORT-CHAIN DEHYDROGENASE-RELATED"/>
    <property type="match status" value="1"/>
</dbReference>
<dbReference type="InterPro" id="IPR002347">
    <property type="entry name" value="SDR_fam"/>
</dbReference>
<evidence type="ECO:0008006" key="6">
    <source>
        <dbReference type="Google" id="ProtNLM"/>
    </source>
</evidence>
<dbReference type="InterPro" id="IPR036291">
    <property type="entry name" value="NAD(P)-bd_dom_sf"/>
</dbReference>